<dbReference type="EMBL" id="AATP01000001">
    <property type="protein sequence ID" value="EAU42714.1"/>
    <property type="molecule type" value="Genomic_DNA"/>
</dbReference>
<dbReference type="Proteomes" id="UP000004310">
    <property type="component" value="Unassembled WGS sequence"/>
</dbReference>
<sequence length="533" mass="59361">MTKLLVRVAATASLFLPIVILDPAAAKTLVFCSEGSPETISPPLAITGTAMDAARPMFNNLVEFRRGSTQLQPALAESWTISDDGLRYTFKLRSNVQFHSNAEFSPTRPLNAADVVFSFTRQWDESHPFHEVGGGRYDYFVDMGMPSLIAGVKALDDRTVEIALTRPEAPFLADLALPFNAVLSEEYAEAMMAAGTPEKLDLEPIGTGAFAFADFSRDVAIRYRAFEGYWRGRQPIDTLVYSITPTPAARLTKLKAGECHISAFPSPNEVETIEADPALRLMTLSGFNIGYLALNTERPPFDDVRVRLAINLAIDRKAILDEIFAGTGLSAKNPLPPSLWAYNDAIEPIPYDPEEARRLLEEVGITDGLETDLWYMPVSRPYNPNGRRMAEMIAADLERLGVRLDLQTADWDVYREKLQNGETTLSLYGWTGDNGDPDNFMHTLLSCTAARKGGNNIARWCDKRFDKLVTAAKTTPLEADRKRLYDEAQAIFREELPWAPIGHSIFMAATRAEVQHFIMDPLGYYQFEGVDIQ</sequence>
<comment type="similarity">
    <text evidence="2">Belongs to the bacterial solute-binding protein 5 family.</text>
</comment>
<dbReference type="PANTHER" id="PTHR30290:SF38">
    <property type="entry name" value="D,D-DIPEPTIDE-BINDING PERIPLASMIC PROTEIN DDPA-RELATED"/>
    <property type="match status" value="1"/>
</dbReference>
<feature type="domain" description="Solute-binding protein family 5" evidence="5">
    <location>
        <begin position="71"/>
        <end position="450"/>
    </location>
</feature>
<comment type="subcellular location">
    <subcellularLocation>
        <location evidence="1">Periplasm</location>
    </subcellularLocation>
</comment>
<dbReference type="SUPFAM" id="SSF53850">
    <property type="entry name" value="Periplasmic binding protein-like II"/>
    <property type="match status" value="1"/>
</dbReference>
<comment type="caution">
    <text evidence="6">The sequence shown here is derived from an EMBL/GenBank/DDBJ whole genome shotgun (WGS) entry which is preliminary data.</text>
</comment>
<evidence type="ECO:0000256" key="1">
    <source>
        <dbReference type="ARBA" id="ARBA00004418"/>
    </source>
</evidence>
<dbReference type="Gene3D" id="3.10.105.10">
    <property type="entry name" value="Dipeptide-binding Protein, Domain 3"/>
    <property type="match status" value="1"/>
</dbReference>
<dbReference type="RefSeq" id="WP_007066688.1">
    <property type="nucleotide sequence ID" value="NZ_DS022272.1"/>
</dbReference>
<dbReference type="Gene3D" id="3.90.76.10">
    <property type="entry name" value="Dipeptide-binding Protein, Domain 1"/>
    <property type="match status" value="1"/>
</dbReference>
<dbReference type="Gene3D" id="3.40.190.10">
    <property type="entry name" value="Periplasmic binding protein-like II"/>
    <property type="match status" value="1"/>
</dbReference>
<dbReference type="HOGENOM" id="CLU_017028_7_0_5"/>
<dbReference type="GO" id="GO:0042938">
    <property type="term" value="P:dipeptide transport"/>
    <property type="evidence" value="ECO:0007669"/>
    <property type="project" value="TreeGrafter"/>
</dbReference>
<evidence type="ECO:0000313" key="6">
    <source>
        <dbReference type="EMBL" id="EAU42714.1"/>
    </source>
</evidence>
<feature type="chain" id="PRO_5004172492" evidence="4">
    <location>
        <begin position="27"/>
        <end position="533"/>
    </location>
</feature>
<dbReference type="GO" id="GO:0043190">
    <property type="term" value="C:ATP-binding cassette (ABC) transporter complex"/>
    <property type="evidence" value="ECO:0007669"/>
    <property type="project" value="InterPro"/>
</dbReference>
<proteinExistence type="inferred from homology"/>
<dbReference type="Pfam" id="PF00496">
    <property type="entry name" value="SBP_bac_5"/>
    <property type="match status" value="1"/>
</dbReference>
<dbReference type="PIRSF" id="PIRSF002741">
    <property type="entry name" value="MppA"/>
    <property type="match status" value="1"/>
</dbReference>
<dbReference type="InterPro" id="IPR030678">
    <property type="entry name" value="Peptide/Ni-bd"/>
</dbReference>
<accession>Q0G6K0</accession>
<organism evidence="6 7">
    <name type="scientific">Fulvimarina pelagi HTCC2506</name>
    <dbReference type="NCBI Taxonomy" id="314231"/>
    <lineage>
        <taxon>Bacteria</taxon>
        <taxon>Pseudomonadati</taxon>
        <taxon>Pseudomonadota</taxon>
        <taxon>Alphaproteobacteria</taxon>
        <taxon>Hyphomicrobiales</taxon>
        <taxon>Aurantimonadaceae</taxon>
        <taxon>Fulvimarina</taxon>
    </lineage>
</organism>
<evidence type="ECO:0000256" key="2">
    <source>
        <dbReference type="ARBA" id="ARBA00005695"/>
    </source>
</evidence>
<dbReference type="GO" id="GO:1904680">
    <property type="term" value="F:peptide transmembrane transporter activity"/>
    <property type="evidence" value="ECO:0007669"/>
    <property type="project" value="TreeGrafter"/>
</dbReference>
<name>Q0G6K0_9HYPH</name>
<dbReference type="PANTHER" id="PTHR30290">
    <property type="entry name" value="PERIPLASMIC BINDING COMPONENT OF ABC TRANSPORTER"/>
    <property type="match status" value="1"/>
</dbReference>
<keyword evidence="3 4" id="KW-0732">Signal</keyword>
<dbReference type="CDD" id="cd08493">
    <property type="entry name" value="PBP2_DppA_like"/>
    <property type="match status" value="1"/>
</dbReference>
<reference evidence="6 7" key="1">
    <citation type="journal article" date="2010" name="J. Bacteriol.">
        <title>Genome sequence of Fulvimarina pelagi HTCC2506T, a Mn(II)-oxidizing alphaproteobacterium possessing an aerobic anoxygenic photosynthetic gene cluster and Xanthorhodopsin.</title>
        <authorList>
            <person name="Kang I."/>
            <person name="Oh H.M."/>
            <person name="Lim S.I."/>
            <person name="Ferriera S."/>
            <person name="Giovannoni S.J."/>
            <person name="Cho J.C."/>
        </authorList>
    </citation>
    <scope>NUCLEOTIDE SEQUENCE [LARGE SCALE GENOMIC DNA]</scope>
    <source>
        <strain evidence="6 7">HTCC2506</strain>
    </source>
</reference>
<evidence type="ECO:0000259" key="5">
    <source>
        <dbReference type="Pfam" id="PF00496"/>
    </source>
</evidence>
<evidence type="ECO:0000256" key="4">
    <source>
        <dbReference type="SAM" id="SignalP"/>
    </source>
</evidence>
<evidence type="ECO:0000256" key="3">
    <source>
        <dbReference type="ARBA" id="ARBA00022729"/>
    </source>
</evidence>
<dbReference type="STRING" id="217511.GCA_001463845_00320"/>
<dbReference type="AlphaFoldDB" id="Q0G6K0"/>
<keyword evidence="7" id="KW-1185">Reference proteome</keyword>
<dbReference type="GO" id="GO:0030288">
    <property type="term" value="C:outer membrane-bounded periplasmic space"/>
    <property type="evidence" value="ECO:0007669"/>
    <property type="project" value="TreeGrafter"/>
</dbReference>
<protein>
    <submittedName>
        <fullName evidence="6">DppA</fullName>
    </submittedName>
</protein>
<dbReference type="InterPro" id="IPR039424">
    <property type="entry name" value="SBP_5"/>
</dbReference>
<evidence type="ECO:0000313" key="7">
    <source>
        <dbReference type="Proteomes" id="UP000004310"/>
    </source>
</evidence>
<feature type="signal peptide" evidence="4">
    <location>
        <begin position="1"/>
        <end position="26"/>
    </location>
</feature>
<dbReference type="eggNOG" id="COG0747">
    <property type="taxonomic scope" value="Bacteria"/>
</dbReference>
<gene>
    <name evidence="6" type="ORF">FP2506_07731</name>
</gene>
<dbReference type="InterPro" id="IPR000914">
    <property type="entry name" value="SBP_5_dom"/>
</dbReference>